<name>A0ACB7GUP3_MANES</name>
<sequence>MGALKLQKEHGQIVGAARELFSSRVLLLSLCVPPSLAQTCLGHTFSSNQVFTACSDLPVLSSFLYWNYYPSNLTADIAFRKAGASTNTWVAWALNPSGQQMVVGSQAILAFHNSSGVPTAYTTPITSFSPSMQPGNLSFHVSNLKAEYSNGDMILFATLYLTSSLISTNQVWQEGTMRGTSFNSHAMDSENSASVGTINFETGATVAGSVETSTKKNVHGALNAVSWGVLMPMGIMMARYLNLFKVANPAWFYLHAACQSSAYIIGVAGWGTGLKLGSDSPGIKYTKHRNIGTTLFCFATLQVFALLLRPKPDHKYRLYWNIYHHSIGYATIILSIINIYEGFDILDPEKKWKKIYTGIIIFLGALAALLEVITWIIVLRRKKAVTSNKHVNGSA</sequence>
<dbReference type="Proteomes" id="UP000091857">
    <property type="component" value="Chromosome 12"/>
</dbReference>
<accession>A0ACB7GUP3</accession>
<organism evidence="1 2">
    <name type="scientific">Manihot esculenta</name>
    <name type="common">Cassava</name>
    <name type="synonym">Jatropha manihot</name>
    <dbReference type="NCBI Taxonomy" id="3983"/>
    <lineage>
        <taxon>Eukaryota</taxon>
        <taxon>Viridiplantae</taxon>
        <taxon>Streptophyta</taxon>
        <taxon>Embryophyta</taxon>
        <taxon>Tracheophyta</taxon>
        <taxon>Spermatophyta</taxon>
        <taxon>Magnoliopsida</taxon>
        <taxon>eudicotyledons</taxon>
        <taxon>Gunneridae</taxon>
        <taxon>Pentapetalae</taxon>
        <taxon>rosids</taxon>
        <taxon>fabids</taxon>
        <taxon>Malpighiales</taxon>
        <taxon>Euphorbiaceae</taxon>
        <taxon>Crotonoideae</taxon>
        <taxon>Manihoteae</taxon>
        <taxon>Manihot</taxon>
    </lineage>
</organism>
<evidence type="ECO:0000313" key="2">
    <source>
        <dbReference type="Proteomes" id="UP000091857"/>
    </source>
</evidence>
<reference evidence="2" key="1">
    <citation type="journal article" date="2016" name="Nat. Biotechnol.">
        <title>Sequencing wild and cultivated cassava and related species reveals extensive interspecific hybridization and genetic diversity.</title>
        <authorList>
            <person name="Bredeson J.V."/>
            <person name="Lyons J.B."/>
            <person name="Prochnik S.E."/>
            <person name="Wu G.A."/>
            <person name="Ha C.M."/>
            <person name="Edsinger-Gonzales E."/>
            <person name="Grimwood J."/>
            <person name="Schmutz J."/>
            <person name="Rabbi I.Y."/>
            <person name="Egesi C."/>
            <person name="Nauluvula P."/>
            <person name="Lebot V."/>
            <person name="Ndunguru J."/>
            <person name="Mkamilo G."/>
            <person name="Bart R.S."/>
            <person name="Setter T.L."/>
            <person name="Gleadow R.M."/>
            <person name="Kulakow P."/>
            <person name="Ferguson M.E."/>
            <person name="Rounsley S."/>
            <person name="Rokhsar D.S."/>
        </authorList>
    </citation>
    <scope>NUCLEOTIDE SEQUENCE [LARGE SCALE GENOMIC DNA]</scope>
    <source>
        <strain evidence="2">cv. AM560-2</strain>
    </source>
</reference>
<dbReference type="EMBL" id="CM004398">
    <property type="protein sequence ID" value="KAG8642401.1"/>
    <property type="molecule type" value="Genomic_DNA"/>
</dbReference>
<gene>
    <name evidence="1" type="ORF">MANES_12G083500v8</name>
</gene>
<comment type="caution">
    <text evidence="1">The sequence shown here is derived from an EMBL/GenBank/DDBJ whole genome shotgun (WGS) entry which is preliminary data.</text>
</comment>
<keyword evidence="2" id="KW-1185">Reference proteome</keyword>
<proteinExistence type="predicted"/>
<protein>
    <submittedName>
        <fullName evidence="1">Uncharacterized protein</fullName>
    </submittedName>
</protein>
<evidence type="ECO:0000313" key="1">
    <source>
        <dbReference type="EMBL" id="KAG8642401.1"/>
    </source>
</evidence>